<reference evidence="2" key="1">
    <citation type="submission" date="2020-07" db="EMBL/GenBank/DDBJ databases">
        <authorList>
            <person name="Nieuwenhuis M."/>
            <person name="Van De Peppel L.J.J."/>
        </authorList>
    </citation>
    <scope>NUCLEOTIDE SEQUENCE</scope>
    <source>
        <strain evidence="2">AP01</strain>
        <tissue evidence="2">Mycelium</tissue>
    </source>
</reference>
<sequence>MSAMPEHSPVTNPGPATDPALPALPPTPRRKRGIIHVFGWAGTLEDLCHWGEERQIDGCFKSERGLDALLEIQMRLPKGHQNQGRVWHDVLPNRKMLCFYITSNSAKDVKLAHSPELVEQFSAVFGRDNLKWYEYAGT</sequence>
<proteinExistence type="predicted"/>
<evidence type="ECO:0000313" key="3">
    <source>
        <dbReference type="Proteomes" id="UP000775547"/>
    </source>
</evidence>
<name>A0A9P7G3C9_9AGAR</name>
<dbReference type="Proteomes" id="UP000775547">
    <property type="component" value="Unassembled WGS sequence"/>
</dbReference>
<gene>
    <name evidence="2" type="ORF">DXG03_003053</name>
</gene>
<reference evidence="2" key="2">
    <citation type="submission" date="2021-10" db="EMBL/GenBank/DDBJ databases">
        <title>Phylogenomics reveals ancestral predisposition of the termite-cultivated fungus Termitomyces towards a domesticated lifestyle.</title>
        <authorList>
            <person name="Auxier B."/>
            <person name="Grum-Grzhimaylo A."/>
            <person name="Cardenas M.E."/>
            <person name="Lodge J.D."/>
            <person name="Laessoe T."/>
            <person name="Pedersen O."/>
            <person name="Smith M.E."/>
            <person name="Kuyper T.W."/>
            <person name="Franco-Molano E.A."/>
            <person name="Baroni T.J."/>
            <person name="Aanen D.K."/>
        </authorList>
    </citation>
    <scope>NUCLEOTIDE SEQUENCE</scope>
    <source>
        <strain evidence="2">AP01</strain>
        <tissue evidence="2">Mycelium</tissue>
    </source>
</reference>
<accession>A0A9P7G3C9</accession>
<keyword evidence="3" id="KW-1185">Reference proteome</keyword>
<comment type="caution">
    <text evidence="2">The sequence shown here is derived from an EMBL/GenBank/DDBJ whole genome shotgun (WGS) entry which is preliminary data.</text>
</comment>
<evidence type="ECO:0000256" key="1">
    <source>
        <dbReference type="SAM" id="MobiDB-lite"/>
    </source>
</evidence>
<evidence type="ECO:0000313" key="2">
    <source>
        <dbReference type="EMBL" id="KAG5642276.1"/>
    </source>
</evidence>
<organism evidence="2 3">
    <name type="scientific">Asterophora parasitica</name>
    <dbReference type="NCBI Taxonomy" id="117018"/>
    <lineage>
        <taxon>Eukaryota</taxon>
        <taxon>Fungi</taxon>
        <taxon>Dikarya</taxon>
        <taxon>Basidiomycota</taxon>
        <taxon>Agaricomycotina</taxon>
        <taxon>Agaricomycetes</taxon>
        <taxon>Agaricomycetidae</taxon>
        <taxon>Agaricales</taxon>
        <taxon>Tricholomatineae</taxon>
        <taxon>Lyophyllaceae</taxon>
        <taxon>Asterophora</taxon>
    </lineage>
</organism>
<feature type="region of interest" description="Disordered" evidence="1">
    <location>
        <begin position="1"/>
        <end position="26"/>
    </location>
</feature>
<dbReference type="EMBL" id="JABCKV010000199">
    <property type="protein sequence ID" value="KAG5642276.1"/>
    <property type="molecule type" value="Genomic_DNA"/>
</dbReference>
<dbReference type="AlphaFoldDB" id="A0A9P7G3C9"/>
<protein>
    <submittedName>
        <fullName evidence="2">Uncharacterized protein</fullName>
    </submittedName>
</protein>